<evidence type="ECO:0000313" key="2">
    <source>
        <dbReference type="Proteomes" id="UP001054945"/>
    </source>
</evidence>
<reference evidence="1 2" key="1">
    <citation type="submission" date="2021-06" db="EMBL/GenBank/DDBJ databases">
        <title>Caerostris extrusa draft genome.</title>
        <authorList>
            <person name="Kono N."/>
            <person name="Arakawa K."/>
        </authorList>
    </citation>
    <scope>NUCLEOTIDE SEQUENCE [LARGE SCALE GENOMIC DNA]</scope>
</reference>
<organism evidence="1 2">
    <name type="scientific">Caerostris extrusa</name>
    <name type="common">Bark spider</name>
    <name type="synonym">Caerostris bankana</name>
    <dbReference type="NCBI Taxonomy" id="172846"/>
    <lineage>
        <taxon>Eukaryota</taxon>
        <taxon>Metazoa</taxon>
        <taxon>Ecdysozoa</taxon>
        <taxon>Arthropoda</taxon>
        <taxon>Chelicerata</taxon>
        <taxon>Arachnida</taxon>
        <taxon>Araneae</taxon>
        <taxon>Araneomorphae</taxon>
        <taxon>Entelegynae</taxon>
        <taxon>Araneoidea</taxon>
        <taxon>Araneidae</taxon>
        <taxon>Caerostris</taxon>
    </lineage>
</organism>
<comment type="caution">
    <text evidence="1">The sequence shown here is derived from an EMBL/GenBank/DDBJ whole genome shotgun (WGS) entry which is preliminary data.</text>
</comment>
<name>A0AAV4PJ13_CAEEX</name>
<protein>
    <submittedName>
        <fullName evidence="1">Uncharacterized protein</fullName>
    </submittedName>
</protein>
<keyword evidence="2" id="KW-1185">Reference proteome</keyword>
<evidence type="ECO:0000313" key="1">
    <source>
        <dbReference type="EMBL" id="GIX97090.1"/>
    </source>
</evidence>
<sequence>MPGYLKRRRGRRTKGEAIHQEVHPVSAFFLSRIRSVYLLSNNRVISDQSLAYIRRRLFCRAPSPPLCPPTVGKDGSTTVSRSL</sequence>
<dbReference type="AlphaFoldDB" id="A0AAV4PJ13"/>
<proteinExistence type="predicted"/>
<gene>
    <name evidence="1" type="ORF">CEXT_623661</name>
</gene>
<dbReference type="EMBL" id="BPLR01004736">
    <property type="protein sequence ID" value="GIX97090.1"/>
    <property type="molecule type" value="Genomic_DNA"/>
</dbReference>
<dbReference type="Proteomes" id="UP001054945">
    <property type="component" value="Unassembled WGS sequence"/>
</dbReference>
<accession>A0AAV4PJ13</accession>